<dbReference type="Proteomes" id="UP000091820">
    <property type="component" value="Unassembled WGS sequence"/>
</dbReference>
<dbReference type="AlphaFoldDB" id="A0A1A9W214"/>
<dbReference type="EnsemblMetazoa" id="GBRI003542-RA">
    <property type="protein sequence ID" value="GBRI003542-PA"/>
    <property type="gene ID" value="GBRI003542"/>
</dbReference>
<organism evidence="1 2">
    <name type="scientific">Glossina brevipalpis</name>
    <dbReference type="NCBI Taxonomy" id="37001"/>
    <lineage>
        <taxon>Eukaryota</taxon>
        <taxon>Metazoa</taxon>
        <taxon>Ecdysozoa</taxon>
        <taxon>Arthropoda</taxon>
        <taxon>Hexapoda</taxon>
        <taxon>Insecta</taxon>
        <taxon>Pterygota</taxon>
        <taxon>Neoptera</taxon>
        <taxon>Endopterygota</taxon>
        <taxon>Diptera</taxon>
        <taxon>Brachycera</taxon>
        <taxon>Muscomorpha</taxon>
        <taxon>Hippoboscoidea</taxon>
        <taxon>Glossinidae</taxon>
        <taxon>Glossina</taxon>
    </lineage>
</organism>
<evidence type="ECO:0000313" key="1">
    <source>
        <dbReference type="EnsemblMetazoa" id="GBRI003542-PA"/>
    </source>
</evidence>
<accession>A0A1A9W214</accession>
<dbReference type="InterPro" id="IPR022773">
    <property type="entry name" value="Siva"/>
</dbReference>
<reference evidence="1" key="2">
    <citation type="submission" date="2020-05" db="UniProtKB">
        <authorList>
            <consortium name="EnsemblMetazoa"/>
        </authorList>
    </citation>
    <scope>IDENTIFICATION</scope>
    <source>
        <strain evidence="1">IAEA</strain>
    </source>
</reference>
<dbReference type="Pfam" id="PF05458">
    <property type="entry name" value="Siva"/>
    <property type="match status" value="1"/>
</dbReference>
<dbReference type="GO" id="GO:0097191">
    <property type="term" value="P:extrinsic apoptotic signaling pathway"/>
    <property type="evidence" value="ECO:0007669"/>
    <property type="project" value="TreeGrafter"/>
</dbReference>
<evidence type="ECO:0000313" key="2">
    <source>
        <dbReference type="Proteomes" id="UP000091820"/>
    </source>
</evidence>
<dbReference type="PANTHER" id="PTHR14365:SF1">
    <property type="entry name" value="APOPTOSIS REGULATORY PROTEIN SIVA"/>
    <property type="match status" value="1"/>
</dbReference>
<evidence type="ECO:0008006" key="3">
    <source>
        <dbReference type="Google" id="ProtNLM"/>
    </source>
</evidence>
<reference evidence="2" key="1">
    <citation type="submission" date="2014-03" db="EMBL/GenBank/DDBJ databases">
        <authorList>
            <person name="Aksoy S."/>
            <person name="Warren W."/>
            <person name="Wilson R.K."/>
        </authorList>
    </citation>
    <scope>NUCLEOTIDE SEQUENCE [LARGE SCALE GENOMIC DNA]</scope>
    <source>
        <strain evidence="2">IAEA</strain>
    </source>
</reference>
<dbReference type="GO" id="GO:0005175">
    <property type="term" value="F:CD27 receptor binding"/>
    <property type="evidence" value="ECO:0007669"/>
    <property type="project" value="TreeGrafter"/>
</dbReference>
<sequence length="163" mass="18501">MEKISLKRNRSEESLYGLQTKMYINEKIVNLHDNKKMKQIHDRTTKLLFQGARSFNKSGNPTSENSKKPQSWELVILSGNGVIEMAKDVGELVDEFLWVKRKAICCDRETYVQSQCCNCQKALCEGCGYSCNDCGIFLCNLCVEIFGCGTSDRPICEKCSLFT</sequence>
<dbReference type="VEuPathDB" id="VectorBase:GBRI003542"/>
<name>A0A1A9W214_9MUSC</name>
<dbReference type="PANTHER" id="PTHR14365">
    <property type="entry name" value="APOPTOSIS REGULATORY PROTEIN SIVA"/>
    <property type="match status" value="1"/>
</dbReference>
<proteinExistence type="predicted"/>
<keyword evidence="2" id="KW-1185">Reference proteome</keyword>
<protein>
    <recommendedName>
        <fullName evidence="3">Apoptosis regulatory protein Siva</fullName>
    </recommendedName>
</protein>